<dbReference type="AlphaFoldDB" id="R7ZP07"/>
<evidence type="ECO:0000256" key="1">
    <source>
        <dbReference type="SAM" id="Phobius"/>
    </source>
</evidence>
<dbReference type="Proteomes" id="UP000013909">
    <property type="component" value="Unassembled WGS sequence"/>
</dbReference>
<comment type="caution">
    <text evidence="2">The sequence shown here is derived from an EMBL/GenBank/DDBJ whole genome shotgun (WGS) entry which is preliminary data.</text>
</comment>
<proteinExistence type="predicted"/>
<accession>R7ZP07</accession>
<evidence type="ECO:0000313" key="2">
    <source>
        <dbReference type="EMBL" id="EON75817.1"/>
    </source>
</evidence>
<keyword evidence="1" id="KW-0812">Transmembrane</keyword>
<keyword evidence="3" id="KW-1185">Reference proteome</keyword>
<dbReference type="STRING" id="1232681.ADIS_3708"/>
<evidence type="ECO:0000313" key="3">
    <source>
        <dbReference type="Proteomes" id="UP000013909"/>
    </source>
</evidence>
<protein>
    <submittedName>
        <fullName evidence="2">Uncharacterized protein</fullName>
    </submittedName>
</protein>
<keyword evidence="1" id="KW-1133">Transmembrane helix</keyword>
<feature type="transmembrane region" description="Helical" evidence="1">
    <location>
        <begin position="20"/>
        <end position="39"/>
    </location>
</feature>
<dbReference type="EMBL" id="AQHR01000096">
    <property type="protein sequence ID" value="EON75817.1"/>
    <property type="molecule type" value="Genomic_DNA"/>
</dbReference>
<organism evidence="2 3">
    <name type="scientific">Lunatimonas lonarensis</name>
    <dbReference type="NCBI Taxonomy" id="1232681"/>
    <lineage>
        <taxon>Bacteria</taxon>
        <taxon>Pseudomonadati</taxon>
        <taxon>Bacteroidota</taxon>
        <taxon>Cytophagia</taxon>
        <taxon>Cytophagales</taxon>
        <taxon>Cyclobacteriaceae</taxon>
    </lineage>
</organism>
<gene>
    <name evidence="2" type="ORF">ADIS_3708</name>
</gene>
<sequence>MIITFYYVIKITRQHLKDHISWLIATPAYYGPVMAFRLWQARFRQTLR</sequence>
<reference evidence="2 3" key="1">
    <citation type="submission" date="2013-02" db="EMBL/GenBank/DDBJ databases">
        <title>A novel strain isolated from Lonar lake, Maharashtra, India.</title>
        <authorList>
            <person name="Singh A."/>
        </authorList>
    </citation>
    <scope>NUCLEOTIDE SEQUENCE [LARGE SCALE GENOMIC DNA]</scope>
    <source>
        <strain evidence="2 3">AK24</strain>
    </source>
</reference>
<name>R7ZP07_9BACT</name>
<keyword evidence="1" id="KW-0472">Membrane</keyword>